<feature type="transmembrane region" description="Helical" evidence="1">
    <location>
        <begin position="35"/>
        <end position="55"/>
    </location>
</feature>
<sequence length="106" mass="12552">MNNYEIFIAIVIMSSISYFMRALPFLFFRKKELPHYLVFIEKYFPAVIMTILVIYTLKDVNFSLVPYGLKEIGSILITAILHLIFKNYLISIFLGTVFYMFLVQYI</sequence>
<dbReference type="PIRSF" id="PIRSF003203">
    <property type="entry name" value="AzlD"/>
    <property type="match status" value="1"/>
</dbReference>
<dbReference type="EMBL" id="CP053840">
    <property type="protein sequence ID" value="QKF65978.1"/>
    <property type="molecule type" value="Genomic_DNA"/>
</dbReference>
<dbReference type="Proteomes" id="UP000503482">
    <property type="component" value="Chromosome"/>
</dbReference>
<feature type="transmembrane region" description="Helical" evidence="1">
    <location>
        <begin position="6"/>
        <end position="28"/>
    </location>
</feature>
<reference evidence="2 3" key="1">
    <citation type="submission" date="2020-05" db="EMBL/GenBank/DDBJ databases">
        <title>Complete genome sequencing of Campylobacter and Arcobacter type strains.</title>
        <authorList>
            <person name="Miller W.G."/>
            <person name="Yee E."/>
        </authorList>
    </citation>
    <scope>NUCLEOTIDE SEQUENCE [LARGE SCALE GENOMIC DNA]</scope>
    <source>
        <strain evidence="2 3">LMG 26156</strain>
    </source>
</reference>
<dbReference type="RefSeq" id="WP_128359262.1">
    <property type="nucleotide sequence ID" value="NZ_CP053840.1"/>
</dbReference>
<keyword evidence="1" id="KW-0812">Transmembrane</keyword>
<evidence type="ECO:0000256" key="1">
    <source>
        <dbReference type="SAM" id="Phobius"/>
    </source>
</evidence>
<proteinExistence type="predicted"/>
<name>A0AAE7E2C7_9BACT</name>
<accession>A0AAE7E2C7</accession>
<dbReference type="InterPro" id="IPR008407">
    <property type="entry name" value="Brnchd-chn_aa_trnsp_AzlD"/>
</dbReference>
<gene>
    <name evidence="2" type="ORF">AVENP_0404</name>
</gene>
<evidence type="ECO:0000313" key="2">
    <source>
        <dbReference type="EMBL" id="QKF65978.1"/>
    </source>
</evidence>
<dbReference type="AlphaFoldDB" id="A0AAE7E2C7"/>
<keyword evidence="3" id="KW-1185">Reference proteome</keyword>
<keyword evidence="1" id="KW-1133">Transmembrane helix</keyword>
<dbReference type="Pfam" id="PF05437">
    <property type="entry name" value="AzlD"/>
    <property type="match status" value="1"/>
</dbReference>
<dbReference type="KEGG" id="avp:AVENP_0404"/>
<feature type="transmembrane region" description="Helical" evidence="1">
    <location>
        <begin position="75"/>
        <end position="102"/>
    </location>
</feature>
<protein>
    <submittedName>
        <fullName evidence="2">Branched-chain amino acid transport protein, AzlD family</fullName>
    </submittedName>
</protein>
<evidence type="ECO:0000313" key="3">
    <source>
        <dbReference type="Proteomes" id="UP000503482"/>
    </source>
</evidence>
<organism evidence="2 3">
    <name type="scientific">Arcobacter venerupis</name>
    <dbReference type="NCBI Taxonomy" id="1054033"/>
    <lineage>
        <taxon>Bacteria</taxon>
        <taxon>Pseudomonadati</taxon>
        <taxon>Campylobacterota</taxon>
        <taxon>Epsilonproteobacteria</taxon>
        <taxon>Campylobacterales</taxon>
        <taxon>Arcobacteraceae</taxon>
        <taxon>Arcobacter</taxon>
    </lineage>
</organism>
<keyword evidence="1" id="KW-0472">Membrane</keyword>